<dbReference type="InterPro" id="IPR053521">
    <property type="entry name" value="McjB-like"/>
</dbReference>
<dbReference type="Proteomes" id="UP000831684">
    <property type="component" value="Chromosome"/>
</dbReference>
<dbReference type="RefSeq" id="WP_244378090.1">
    <property type="nucleotide sequence ID" value="NZ_CP083239.1"/>
</dbReference>
<dbReference type="KEGG" id="apol:K9D25_00125"/>
<evidence type="ECO:0000313" key="2">
    <source>
        <dbReference type="EMBL" id="UOK71172.1"/>
    </source>
</evidence>
<dbReference type="Pfam" id="PF13471">
    <property type="entry name" value="Transglut_core3"/>
    <property type="match status" value="1"/>
</dbReference>
<dbReference type="EMBL" id="CP083239">
    <property type="protein sequence ID" value="UOK71172.1"/>
    <property type="molecule type" value="Genomic_DNA"/>
</dbReference>
<reference evidence="2" key="1">
    <citation type="submission" date="2021-09" db="EMBL/GenBank/DDBJ databases">
        <title>Network and meta-omics reveal the key degrader and cooperation patterns in an efficient 1,4-dioxane-degrading microbial community.</title>
        <authorList>
            <person name="Dai C."/>
        </authorList>
    </citation>
    <scope>NUCLEOTIDE SEQUENCE</scope>
    <source>
        <strain evidence="2">ZM13</strain>
    </source>
</reference>
<dbReference type="InterPro" id="IPR032708">
    <property type="entry name" value="McjB_C"/>
</dbReference>
<evidence type="ECO:0000259" key="1">
    <source>
        <dbReference type="Pfam" id="PF13471"/>
    </source>
</evidence>
<proteinExistence type="predicted"/>
<organism evidence="2 3">
    <name type="scientific">Ancylobacter polymorphus</name>
    <dbReference type="NCBI Taxonomy" id="223390"/>
    <lineage>
        <taxon>Bacteria</taxon>
        <taxon>Pseudomonadati</taxon>
        <taxon>Pseudomonadota</taxon>
        <taxon>Alphaproteobacteria</taxon>
        <taxon>Hyphomicrobiales</taxon>
        <taxon>Xanthobacteraceae</taxon>
        <taxon>Ancylobacter</taxon>
    </lineage>
</organism>
<gene>
    <name evidence="2" type="ORF">K9D25_00125</name>
</gene>
<dbReference type="AlphaFoldDB" id="A0A9E6ZW12"/>
<evidence type="ECO:0000313" key="3">
    <source>
        <dbReference type="Proteomes" id="UP000831684"/>
    </source>
</evidence>
<accession>A0A9E6ZW12</accession>
<dbReference type="NCBIfam" id="NF033537">
    <property type="entry name" value="lasso_biosyn_B2"/>
    <property type="match status" value="1"/>
</dbReference>
<protein>
    <submittedName>
        <fullName evidence="2">Lasso peptide biosynthesis B2 protein</fullName>
    </submittedName>
</protein>
<sequence length="164" mass="18208">MSSARRPAALAARWWRLRWRDRALLAEALVVISLARLALVTLPFRHVVRLAAARPTTPRADDTPAHIIGRTRWAVRAVARRVPFRAMCLEQGLTARVLLRRRGVATTLHYGVAKDREGRLAAHLWVRAGALDVIGTENADQFTLVATFPPAERAGDMFGDGHAH</sequence>
<feature type="domain" description="Microcin J25-processing protein McjB C-terminal" evidence="1">
    <location>
        <begin position="44"/>
        <end position="145"/>
    </location>
</feature>
<name>A0A9E6ZW12_9HYPH</name>